<dbReference type="KEGG" id="huw:FPZ11_16525"/>
<dbReference type="AlphaFoldDB" id="A0A5B8M9R6"/>
<dbReference type="EMBL" id="CP042305">
    <property type="protein sequence ID" value="QDZ16150.1"/>
    <property type="molecule type" value="Genomic_DNA"/>
</dbReference>
<sequence>MTRMGEVTDYYETLPGDVRGLFDGIRRRALELLPDLTEGRSYGMPALLYRGKGLLSTMQAKTHLAYYPYSGAVVSAVADDLSGYSLARGTVRFSVGKPIPPQIVDRMILARAAEIDARMG</sequence>
<accession>A0A5B8M9R6</accession>
<name>A0A5B8M9R6_9MICO</name>
<dbReference type="Gene3D" id="3.90.1150.200">
    <property type="match status" value="1"/>
</dbReference>
<evidence type="ECO:0000313" key="1">
    <source>
        <dbReference type="EMBL" id="QDZ16150.1"/>
    </source>
</evidence>
<dbReference type="Proteomes" id="UP000320216">
    <property type="component" value="Chromosome"/>
</dbReference>
<protein>
    <submittedName>
        <fullName evidence="1">DUF1801 domain-containing protein</fullName>
    </submittedName>
</protein>
<organism evidence="1 2">
    <name type="scientific">Humibacter ginsenosidimutans</name>
    <dbReference type="NCBI Taxonomy" id="2599293"/>
    <lineage>
        <taxon>Bacteria</taxon>
        <taxon>Bacillati</taxon>
        <taxon>Actinomycetota</taxon>
        <taxon>Actinomycetes</taxon>
        <taxon>Micrococcales</taxon>
        <taxon>Microbacteriaceae</taxon>
        <taxon>Humibacter</taxon>
    </lineage>
</organism>
<proteinExistence type="predicted"/>
<dbReference type="OrthoDB" id="3236524at2"/>
<reference evidence="1 2" key="1">
    <citation type="submission" date="2019-07" db="EMBL/GenBank/DDBJ databases">
        <title>Full genome sequence of Humibacter sp. WJ7-1.</title>
        <authorList>
            <person name="Im W.-T."/>
        </authorList>
    </citation>
    <scope>NUCLEOTIDE SEQUENCE [LARGE SCALE GENOMIC DNA]</scope>
    <source>
        <strain evidence="1 2">WJ7-1</strain>
    </source>
</reference>
<gene>
    <name evidence="1" type="ORF">FPZ11_16525</name>
</gene>
<keyword evidence="2" id="KW-1185">Reference proteome</keyword>
<evidence type="ECO:0000313" key="2">
    <source>
        <dbReference type="Proteomes" id="UP000320216"/>
    </source>
</evidence>
<dbReference type="SUPFAM" id="SSF159888">
    <property type="entry name" value="YdhG-like"/>
    <property type="match status" value="1"/>
</dbReference>